<evidence type="ECO:0000313" key="3">
    <source>
        <dbReference type="RefSeq" id="XP_033569750.1"/>
    </source>
</evidence>
<reference evidence="3" key="3">
    <citation type="submission" date="2025-04" db="UniProtKB">
        <authorList>
            <consortium name="RefSeq"/>
        </authorList>
    </citation>
    <scope>IDENTIFICATION</scope>
    <source>
        <strain evidence="3">CBS 304.34</strain>
    </source>
</reference>
<organism evidence="1">
    <name type="scientific">Mytilinidion resinicola</name>
    <dbReference type="NCBI Taxonomy" id="574789"/>
    <lineage>
        <taxon>Eukaryota</taxon>
        <taxon>Fungi</taxon>
        <taxon>Dikarya</taxon>
        <taxon>Ascomycota</taxon>
        <taxon>Pezizomycotina</taxon>
        <taxon>Dothideomycetes</taxon>
        <taxon>Pleosporomycetidae</taxon>
        <taxon>Mytilinidiales</taxon>
        <taxon>Mytilinidiaceae</taxon>
        <taxon>Mytilinidion</taxon>
    </lineage>
</organism>
<dbReference type="AlphaFoldDB" id="A0A6A6Y1U7"/>
<protein>
    <submittedName>
        <fullName evidence="1 3">Uncharacterized protein</fullName>
    </submittedName>
</protein>
<dbReference type="Proteomes" id="UP000504636">
    <property type="component" value="Unplaced"/>
</dbReference>
<proteinExistence type="predicted"/>
<dbReference type="GeneID" id="54463396"/>
<accession>A0A6A6Y1U7</accession>
<sequence length="109" mass="12407">MSPPVRVAPPKSAPPAFTRHMIFTSPVLLVRPTATRNLHMSAPQYRIEHYLDLRSTDDVNRIFQTTGSPSYDAAFRSSPLRLPVFALTEWRCRSLQMPNMVAYSGHCYN</sequence>
<gene>
    <name evidence="1 3" type="ORF">BDZ99DRAFT_482637</name>
</gene>
<reference evidence="3" key="2">
    <citation type="submission" date="2020-04" db="EMBL/GenBank/DDBJ databases">
        <authorList>
            <consortium name="NCBI Genome Project"/>
        </authorList>
    </citation>
    <scope>NUCLEOTIDE SEQUENCE</scope>
    <source>
        <strain evidence="3">CBS 304.34</strain>
    </source>
</reference>
<reference evidence="1 3" key="1">
    <citation type="journal article" date="2020" name="Stud. Mycol.">
        <title>101 Dothideomycetes genomes: a test case for predicting lifestyles and emergence of pathogens.</title>
        <authorList>
            <person name="Haridas S."/>
            <person name="Albert R."/>
            <person name="Binder M."/>
            <person name="Bloem J."/>
            <person name="Labutti K."/>
            <person name="Salamov A."/>
            <person name="Andreopoulos B."/>
            <person name="Baker S."/>
            <person name="Barry K."/>
            <person name="Bills G."/>
            <person name="Bluhm B."/>
            <person name="Cannon C."/>
            <person name="Castanera R."/>
            <person name="Culley D."/>
            <person name="Daum C."/>
            <person name="Ezra D."/>
            <person name="Gonzalez J."/>
            <person name="Henrissat B."/>
            <person name="Kuo A."/>
            <person name="Liang C."/>
            <person name="Lipzen A."/>
            <person name="Lutzoni F."/>
            <person name="Magnuson J."/>
            <person name="Mondo S."/>
            <person name="Nolan M."/>
            <person name="Ohm R."/>
            <person name="Pangilinan J."/>
            <person name="Park H.-J."/>
            <person name="Ramirez L."/>
            <person name="Alfaro M."/>
            <person name="Sun H."/>
            <person name="Tritt A."/>
            <person name="Yoshinaga Y."/>
            <person name="Zwiers L.-H."/>
            <person name="Turgeon B."/>
            <person name="Goodwin S."/>
            <person name="Spatafora J."/>
            <person name="Crous P."/>
            <person name="Grigoriev I."/>
        </authorList>
    </citation>
    <scope>NUCLEOTIDE SEQUENCE</scope>
    <source>
        <strain evidence="1 3">CBS 304.34</strain>
    </source>
</reference>
<evidence type="ECO:0000313" key="1">
    <source>
        <dbReference type="EMBL" id="KAF2802786.1"/>
    </source>
</evidence>
<dbReference type="RefSeq" id="XP_033569750.1">
    <property type="nucleotide sequence ID" value="XM_033722503.1"/>
</dbReference>
<evidence type="ECO:0000313" key="2">
    <source>
        <dbReference type="Proteomes" id="UP000504636"/>
    </source>
</evidence>
<keyword evidence="2" id="KW-1185">Reference proteome</keyword>
<name>A0A6A6Y1U7_9PEZI</name>
<dbReference type="EMBL" id="MU003721">
    <property type="protein sequence ID" value="KAF2802786.1"/>
    <property type="molecule type" value="Genomic_DNA"/>
</dbReference>